<dbReference type="Proteomes" id="UP001153269">
    <property type="component" value="Unassembled WGS sequence"/>
</dbReference>
<feature type="coiled-coil region" evidence="8">
    <location>
        <begin position="137"/>
        <end position="306"/>
    </location>
</feature>
<reference evidence="11" key="1">
    <citation type="submission" date="2020-03" db="EMBL/GenBank/DDBJ databases">
        <authorList>
            <person name="Weist P."/>
        </authorList>
    </citation>
    <scope>NUCLEOTIDE SEQUENCE</scope>
</reference>
<name>A0A9N7V8Q7_PLEPL</name>
<keyword evidence="6" id="KW-0966">Cell projection</keyword>
<keyword evidence="7" id="KW-0862">Zinc</keyword>
<protein>
    <recommendedName>
        <fullName evidence="10">C2H2-type domain-containing protein</fullName>
    </recommendedName>
</protein>
<dbReference type="PROSITE" id="PS00028">
    <property type="entry name" value="ZINC_FINGER_C2H2_1"/>
    <property type="match status" value="1"/>
</dbReference>
<keyword evidence="12" id="KW-1185">Reference proteome</keyword>
<gene>
    <name evidence="11" type="ORF">PLEPLA_LOCUS32564</name>
</gene>
<keyword evidence="4 8" id="KW-0175">Coiled coil</keyword>
<evidence type="ECO:0000256" key="4">
    <source>
        <dbReference type="ARBA" id="ARBA00023054"/>
    </source>
</evidence>
<dbReference type="PANTHER" id="PTHR21502">
    <property type="entry name" value="ZINC FINGER PROTEIN DZIP1"/>
    <property type="match status" value="1"/>
</dbReference>
<evidence type="ECO:0000256" key="2">
    <source>
        <dbReference type="ARBA" id="ARBA00004120"/>
    </source>
</evidence>
<dbReference type="GO" id="GO:0036064">
    <property type="term" value="C:ciliary basal body"/>
    <property type="evidence" value="ECO:0007669"/>
    <property type="project" value="TreeGrafter"/>
</dbReference>
<proteinExistence type="inferred from homology"/>
<keyword evidence="7" id="KW-0863">Zinc-finger</keyword>
<feature type="coiled-coil region" evidence="8">
    <location>
        <begin position="49"/>
        <end position="83"/>
    </location>
</feature>
<dbReference type="GO" id="GO:0060271">
    <property type="term" value="P:cilium assembly"/>
    <property type="evidence" value="ECO:0007669"/>
    <property type="project" value="TreeGrafter"/>
</dbReference>
<comment type="caution">
    <text evidence="11">The sequence shown here is derived from an EMBL/GenBank/DDBJ whole genome shotgun (WGS) entry which is preliminary data.</text>
</comment>
<evidence type="ECO:0000256" key="7">
    <source>
        <dbReference type="PROSITE-ProRule" id="PRU00042"/>
    </source>
</evidence>
<dbReference type="GO" id="GO:0005737">
    <property type="term" value="C:cytoplasm"/>
    <property type="evidence" value="ECO:0007669"/>
    <property type="project" value="TreeGrafter"/>
</dbReference>
<evidence type="ECO:0000256" key="1">
    <source>
        <dbReference type="ARBA" id="ARBA00004114"/>
    </source>
</evidence>
<dbReference type="GO" id="GO:0005814">
    <property type="term" value="C:centriole"/>
    <property type="evidence" value="ECO:0007669"/>
    <property type="project" value="UniProtKB-SubCell"/>
</dbReference>
<dbReference type="InterPro" id="IPR032714">
    <property type="entry name" value="DZIP1_N"/>
</dbReference>
<feature type="region of interest" description="Disordered" evidence="9">
    <location>
        <begin position="389"/>
        <end position="449"/>
    </location>
</feature>
<dbReference type="Pfam" id="PF13815">
    <property type="entry name" value="Dzip-like_N"/>
    <property type="match status" value="1"/>
</dbReference>
<organism evidence="11 12">
    <name type="scientific">Pleuronectes platessa</name>
    <name type="common">European plaice</name>
    <dbReference type="NCBI Taxonomy" id="8262"/>
    <lineage>
        <taxon>Eukaryota</taxon>
        <taxon>Metazoa</taxon>
        <taxon>Chordata</taxon>
        <taxon>Craniata</taxon>
        <taxon>Vertebrata</taxon>
        <taxon>Euteleostomi</taxon>
        <taxon>Actinopterygii</taxon>
        <taxon>Neopterygii</taxon>
        <taxon>Teleostei</taxon>
        <taxon>Neoteleostei</taxon>
        <taxon>Acanthomorphata</taxon>
        <taxon>Carangaria</taxon>
        <taxon>Pleuronectiformes</taxon>
        <taxon>Pleuronectoidei</taxon>
        <taxon>Pleuronectidae</taxon>
        <taxon>Pleuronectes</taxon>
    </lineage>
</organism>
<evidence type="ECO:0000256" key="5">
    <source>
        <dbReference type="ARBA" id="ARBA00023212"/>
    </source>
</evidence>
<feature type="domain" description="C2H2-type" evidence="10">
    <location>
        <begin position="103"/>
        <end position="131"/>
    </location>
</feature>
<dbReference type="SMART" id="SM00355">
    <property type="entry name" value="ZnF_C2H2"/>
    <property type="match status" value="1"/>
</dbReference>
<keyword evidence="7" id="KW-0479">Metal-binding</keyword>
<sequence>MEVMLCSLDGERCQECRSPVDPGLLKVLQLAQLSMEWLLHCQEVLSLNHHAVEERLEAERKEQEQLLAQQSQQEERVKALEEELVLKGKLVSDLQSKLLLCSHKCPICKKGFFTPQFLQSHMERRHPEDHESQLQSDREMKSQINNLKMEISSLRERNVQLQQNLDLKTAQEKRLESELDHFKAEEMARFERVQTDSARSQEQLLLKLEQQLKEQEKRLESELDHFKAEEMARFERVQTDSARSQEQLLLKLEQQLKEQEKRLESELDHFKAEEMARFERVQTDSARSQEQLLLKLEQQLKEQIVNIPSNTKEVEEPVVVSALAPEPKPSRVVLEEPVFAVNVEPIEELSVEELSDWSSASELEQIPSMMSKEVPGYWRCRGDLDLSLDEKMSARMMTEAPPEPQAPSGQAVQGKESKTPQPAPRAESTTKPKMAPPNSKAAPRTCKVM</sequence>
<evidence type="ECO:0000256" key="8">
    <source>
        <dbReference type="SAM" id="Coils"/>
    </source>
</evidence>
<keyword evidence="5" id="KW-0963">Cytoplasm</keyword>
<dbReference type="Gene3D" id="3.30.160.60">
    <property type="entry name" value="Classic Zinc Finger"/>
    <property type="match status" value="1"/>
</dbReference>
<evidence type="ECO:0000313" key="12">
    <source>
        <dbReference type="Proteomes" id="UP001153269"/>
    </source>
</evidence>
<comment type="similarity">
    <text evidence="3">Belongs to the DZIP C2H2-type zinc-finger protein family.</text>
</comment>
<dbReference type="EMBL" id="CADEAL010003469">
    <property type="protein sequence ID" value="CAB1444846.1"/>
    <property type="molecule type" value="Genomic_DNA"/>
</dbReference>
<dbReference type="AlphaFoldDB" id="A0A9N7V8Q7"/>
<dbReference type="InterPro" id="IPR051241">
    <property type="entry name" value="DZIP_RILPL"/>
</dbReference>
<evidence type="ECO:0000256" key="9">
    <source>
        <dbReference type="SAM" id="MobiDB-lite"/>
    </source>
</evidence>
<dbReference type="GO" id="GO:0008270">
    <property type="term" value="F:zinc ion binding"/>
    <property type="evidence" value="ECO:0007669"/>
    <property type="project" value="UniProtKB-KW"/>
</dbReference>
<evidence type="ECO:0000256" key="6">
    <source>
        <dbReference type="ARBA" id="ARBA00023273"/>
    </source>
</evidence>
<evidence type="ECO:0000256" key="3">
    <source>
        <dbReference type="ARBA" id="ARBA00009131"/>
    </source>
</evidence>
<dbReference type="InterPro" id="IPR013087">
    <property type="entry name" value="Znf_C2H2_type"/>
</dbReference>
<keyword evidence="5" id="KW-0206">Cytoskeleton</keyword>
<evidence type="ECO:0000313" key="11">
    <source>
        <dbReference type="EMBL" id="CAB1444846.1"/>
    </source>
</evidence>
<evidence type="ECO:0000259" key="10">
    <source>
        <dbReference type="PROSITE" id="PS50157"/>
    </source>
</evidence>
<comment type="subcellular location">
    <subcellularLocation>
        <location evidence="2">Cytoplasm</location>
        <location evidence="2">Cytoskeleton</location>
        <location evidence="2">Cilium basal body</location>
    </subcellularLocation>
    <subcellularLocation>
        <location evidence="1">Cytoplasm</location>
        <location evidence="1">Cytoskeleton</location>
        <location evidence="1">Microtubule organizing center</location>
        <location evidence="1">Centrosome</location>
        <location evidence="1">Centriole</location>
    </subcellularLocation>
</comment>
<dbReference type="PANTHER" id="PTHR21502:SF3">
    <property type="entry name" value="CILIUM ASSEMBLY PROTEIN DZIP1L"/>
    <property type="match status" value="1"/>
</dbReference>
<accession>A0A9N7V8Q7</accession>
<dbReference type="PROSITE" id="PS50157">
    <property type="entry name" value="ZINC_FINGER_C2H2_2"/>
    <property type="match status" value="1"/>
</dbReference>